<feature type="binding site" evidence="7">
    <location>
        <position position="52"/>
    </location>
    <ligand>
        <name>Na(+)</name>
        <dbReference type="ChEBI" id="CHEBI:29101"/>
        <label>1</label>
    </ligand>
</feature>
<feature type="transmembrane region" description="Helical" evidence="10">
    <location>
        <begin position="437"/>
        <end position="457"/>
    </location>
</feature>
<protein>
    <submittedName>
        <fullName evidence="12">Sodium-and chloride-dependent glycine transporter 2</fullName>
    </submittedName>
</protein>
<keyword evidence="4" id="KW-0769">Symport</keyword>
<dbReference type="GO" id="GO:0043005">
    <property type="term" value="C:neuron projection"/>
    <property type="evidence" value="ECO:0007669"/>
    <property type="project" value="TreeGrafter"/>
</dbReference>
<dbReference type="Proteomes" id="UP000025227">
    <property type="component" value="Unplaced"/>
</dbReference>
<evidence type="ECO:0000256" key="8">
    <source>
        <dbReference type="PIRSR" id="PIRSR600175-2"/>
    </source>
</evidence>
<evidence type="ECO:0000256" key="5">
    <source>
        <dbReference type="ARBA" id="ARBA00022989"/>
    </source>
</evidence>
<feature type="region of interest" description="Disordered" evidence="9">
    <location>
        <begin position="676"/>
        <end position="853"/>
    </location>
</feature>
<keyword evidence="8" id="KW-1015">Disulfide bond</keyword>
<evidence type="ECO:0000256" key="1">
    <source>
        <dbReference type="ARBA" id="ARBA00004141"/>
    </source>
</evidence>
<dbReference type="OrthoDB" id="5875778at2759"/>
<evidence type="ECO:0000313" key="11">
    <source>
        <dbReference type="Proteomes" id="UP000025227"/>
    </source>
</evidence>
<evidence type="ECO:0000313" key="12">
    <source>
        <dbReference type="WBParaSite" id="HCON_00072620-00001"/>
    </source>
</evidence>
<dbReference type="InterPro" id="IPR000175">
    <property type="entry name" value="Na/ntran_symport"/>
</dbReference>
<feature type="transmembrane region" description="Helical" evidence="10">
    <location>
        <begin position="114"/>
        <end position="135"/>
    </location>
</feature>
<keyword evidence="6 10" id="KW-0472">Membrane</keyword>
<feature type="region of interest" description="Disordered" evidence="9">
    <location>
        <begin position="616"/>
        <end position="658"/>
    </location>
</feature>
<feature type="compositionally biased region" description="Basic and acidic residues" evidence="9">
    <location>
        <begin position="716"/>
        <end position="730"/>
    </location>
</feature>
<feature type="transmembrane region" description="Helical" evidence="10">
    <location>
        <begin position="73"/>
        <end position="93"/>
    </location>
</feature>
<dbReference type="Pfam" id="PF00209">
    <property type="entry name" value="SNF"/>
    <property type="match status" value="1"/>
</dbReference>
<dbReference type="PANTHER" id="PTHR11616">
    <property type="entry name" value="SODIUM/CHLORIDE DEPENDENT TRANSPORTER"/>
    <property type="match status" value="1"/>
</dbReference>
<evidence type="ECO:0000256" key="10">
    <source>
        <dbReference type="SAM" id="Phobius"/>
    </source>
</evidence>
<dbReference type="PANTHER" id="PTHR11616:SF326">
    <property type="entry name" value="SODIUM-DEPENDENT TRANSPORTER SNF-5"/>
    <property type="match status" value="1"/>
</dbReference>
<feature type="transmembrane region" description="Helical" evidence="10">
    <location>
        <begin position="266"/>
        <end position="286"/>
    </location>
</feature>
<keyword evidence="3 10" id="KW-0812">Transmembrane</keyword>
<dbReference type="InterPro" id="IPR037272">
    <property type="entry name" value="SNS_sf"/>
</dbReference>
<dbReference type="GO" id="GO:0005886">
    <property type="term" value="C:plasma membrane"/>
    <property type="evidence" value="ECO:0007669"/>
    <property type="project" value="TreeGrafter"/>
</dbReference>
<feature type="transmembrane region" description="Helical" evidence="10">
    <location>
        <begin position="306"/>
        <end position="326"/>
    </location>
</feature>
<dbReference type="WBParaSite" id="HCON_00072620-00001">
    <property type="protein sequence ID" value="HCON_00072620-00001"/>
    <property type="gene ID" value="HCON_00072620"/>
</dbReference>
<feature type="transmembrane region" description="Helical" evidence="10">
    <location>
        <begin position="477"/>
        <end position="499"/>
    </location>
</feature>
<feature type="compositionally biased region" description="Basic residues" evidence="9">
    <location>
        <begin position="647"/>
        <end position="657"/>
    </location>
</feature>
<keyword evidence="7" id="KW-0479">Metal-binding</keyword>
<proteinExistence type="predicted"/>
<dbReference type="PROSITE" id="PS50267">
    <property type="entry name" value="NA_NEUROTRAN_SYMP_3"/>
    <property type="match status" value="1"/>
</dbReference>
<feature type="transmembrane region" description="Helical" evidence="10">
    <location>
        <begin position="233"/>
        <end position="254"/>
    </location>
</feature>
<dbReference type="AlphaFoldDB" id="A0A7I4YCD5"/>
<feature type="disulfide bond" evidence="8">
    <location>
        <begin position="158"/>
        <end position="168"/>
    </location>
</feature>
<sequence length="853" mass="94269">SYHDTFVILLIENYLTLNETTKMEEQVSAETGDFDDDLDWRTEILDFLMFFGLTTNIASLWSFPAKAMTFGGIYFIILYILTLLLVAIPLIHFEILIGQRQRAGACKLFSNYGLGYEGIGATLFFVTFVIAAYFIHDTYEDIIHISNIITNVTDIVTCDNGDYDWRNCSSLFDSVVMGCRQGKRRLTALSPTTPDNQYCSDVAASAVISSAEKYSSSLTHLQHGNDVFDVQRLLFYLVMFTVYALIAIAGIWAVKFSLAYTYIATVLFLLVSVFLAISMAGIGLVWDTLWTLTNPEALNTSQAWTEAIELGITTSGVIVWGVMAAATLRERKGGSYELAVAVVLNNIIMALLSFLFTISISAYIADTDIVYYYQFETSDTGFYFGAVTDVLISDGFSFLWVLICSIPCLVAKITRFFPPILMLCAIFNEKGATSGDLSRTSAIIITCLSGFVLNAVASYQPLLPYLTGISPTLRAHFHFLVGVTLIVCYHGYGSLEYLIDVAEEYDEEATFSIFGPVNRVFLLLYDIAPFIALVNGLVELVDSVKEANDRNRLSTYITAVTPFLIFLVYFFINASKVNRQKEWTWLFSPTPDHPSYDRIHELDSYEKDFPTQETPMIEQKSSEGMVAAKTTPSTGTLSKESAEPILRKSKLPTRRIKQSAEALLRTKEALRRFKEAKQKKFGEEQGTQSETSRQKPVKPQDSNTDTPFGAVAVGGSKEKGGLSKEGKEAPTQKTVSSKEGGVEQNRIPEIPTPALEQDKGAPYSGEAIPKKGVSYSGEAIPKKGVSYSGEAVPKKGVSYSGEAVPKKGVSYSGEEMPRKGVVGSSNENPMVMAGDKNRASKELRGSVELWPRK</sequence>
<accession>A0A7I4YCD5</accession>
<dbReference type="GO" id="GO:0005332">
    <property type="term" value="F:gamma-aminobutyric acid:sodium:chloride symporter activity"/>
    <property type="evidence" value="ECO:0007669"/>
    <property type="project" value="TreeGrafter"/>
</dbReference>
<evidence type="ECO:0000256" key="4">
    <source>
        <dbReference type="ARBA" id="ARBA00022847"/>
    </source>
</evidence>
<feature type="compositionally biased region" description="Polar residues" evidence="9">
    <location>
        <begin position="630"/>
        <end position="639"/>
    </location>
</feature>
<feature type="binding site" evidence="7">
    <location>
        <position position="346"/>
    </location>
    <ligand>
        <name>Na(+)</name>
        <dbReference type="ChEBI" id="CHEBI:29101"/>
        <label>1</label>
    </ligand>
</feature>
<dbReference type="GO" id="GO:0046872">
    <property type="term" value="F:metal ion binding"/>
    <property type="evidence" value="ECO:0007669"/>
    <property type="project" value="UniProtKB-KW"/>
</dbReference>
<keyword evidence="7" id="KW-0915">Sodium</keyword>
<feature type="transmembrane region" description="Helical" evidence="10">
    <location>
        <begin position="44"/>
        <end position="61"/>
    </location>
</feature>
<evidence type="ECO:0000256" key="7">
    <source>
        <dbReference type="PIRSR" id="PIRSR600175-1"/>
    </source>
</evidence>
<evidence type="ECO:0000256" key="6">
    <source>
        <dbReference type="ARBA" id="ARBA00023136"/>
    </source>
</evidence>
<keyword evidence="11" id="KW-1185">Reference proteome</keyword>
<comment type="subcellular location">
    <subcellularLocation>
        <location evidence="1">Membrane</location>
        <topology evidence="1">Multi-pass membrane protein</topology>
    </subcellularLocation>
</comment>
<feature type="transmembrane region" description="Helical" evidence="10">
    <location>
        <begin position="553"/>
        <end position="572"/>
    </location>
</feature>
<evidence type="ECO:0000256" key="3">
    <source>
        <dbReference type="ARBA" id="ARBA00022692"/>
    </source>
</evidence>
<feature type="transmembrane region" description="Helical" evidence="10">
    <location>
        <begin position="338"/>
        <end position="365"/>
    </location>
</feature>
<evidence type="ECO:0000256" key="9">
    <source>
        <dbReference type="SAM" id="MobiDB-lite"/>
    </source>
</evidence>
<organism evidence="11 12">
    <name type="scientific">Haemonchus contortus</name>
    <name type="common">Barber pole worm</name>
    <dbReference type="NCBI Taxonomy" id="6289"/>
    <lineage>
        <taxon>Eukaryota</taxon>
        <taxon>Metazoa</taxon>
        <taxon>Ecdysozoa</taxon>
        <taxon>Nematoda</taxon>
        <taxon>Chromadorea</taxon>
        <taxon>Rhabditida</taxon>
        <taxon>Rhabditina</taxon>
        <taxon>Rhabditomorpha</taxon>
        <taxon>Strongyloidea</taxon>
        <taxon>Trichostrongylidae</taxon>
        <taxon>Haemonchus</taxon>
    </lineage>
</organism>
<feature type="compositionally biased region" description="Basic and acidic residues" evidence="9">
    <location>
        <begin position="835"/>
        <end position="853"/>
    </location>
</feature>
<reference evidence="12" key="1">
    <citation type="submission" date="2020-12" db="UniProtKB">
        <authorList>
            <consortium name="WormBaseParasite"/>
        </authorList>
    </citation>
    <scope>IDENTIFICATION</scope>
    <source>
        <strain evidence="12">MHco3</strain>
    </source>
</reference>
<keyword evidence="2" id="KW-0813">Transport</keyword>
<evidence type="ECO:0000256" key="2">
    <source>
        <dbReference type="ARBA" id="ARBA00022448"/>
    </source>
</evidence>
<dbReference type="SUPFAM" id="SSF161070">
    <property type="entry name" value="SNF-like"/>
    <property type="match status" value="1"/>
</dbReference>
<name>A0A7I4YCD5_HAECO</name>
<keyword evidence="5 10" id="KW-1133">Transmembrane helix</keyword>
<feature type="transmembrane region" description="Helical" evidence="10">
    <location>
        <begin position="520"/>
        <end position="541"/>
    </location>
</feature>